<dbReference type="SUPFAM" id="SSF54695">
    <property type="entry name" value="POZ domain"/>
    <property type="match status" value="1"/>
</dbReference>
<evidence type="ECO:0000313" key="2">
    <source>
        <dbReference type="EMBL" id="KAL2074397.1"/>
    </source>
</evidence>
<evidence type="ECO:0000313" key="3">
    <source>
        <dbReference type="Proteomes" id="UP001595075"/>
    </source>
</evidence>
<dbReference type="Pfam" id="PF00651">
    <property type="entry name" value="BTB"/>
    <property type="match status" value="1"/>
</dbReference>
<evidence type="ECO:0000259" key="1">
    <source>
        <dbReference type="PROSITE" id="PS50097"/>
    </source>
</evidence>
<keyword evidence="3" id="KW-1185">Reference proteome</keyword>
<dbReference type="InterPro" id="IPR011333">
    <property type="entry name" value="SKP1/BTB/POZ_sf"/>
</dbReference>
<gene>
    <name evidence="2" type="ORF">VTL71DRAFT_8175</name>
</gene>
<accession>A0ABR4CX32</accession>
<name>A0ABR4CX32_9HELO</name>
<reference evidence="2 3" key="1">
    <citation type="journal article" date="2024" name="Commun. Biol.">
        <title>Comparative genomic analysis of thermophilic fungi reveals convergent evolutionary adaptations and gene losses.</title>
        <authorList>
            <person name="Steindorff A.S."/>
            <person name="Aguilar-Pontes M.V."/>
            <person name="Robinson A.J."/>
            <person name="Andreopoulos B."/>
            <person name="LaButti K."/>
            <person name="Kuo A."/>
            <person name="Mondo S."/>
            <person name="Riley R."/>
            <person name="Otillar R."/>
            <person name="Haridas S."/>
            <person name="Lipzen A."/>
            <person name="Grimwood J."/>
            <person name="Schmutz J."/>
            <person name="Clum A."/>
            <person name="Reid I.D."/>
            <person name="Moisan M.C."/>
            <person name="Butler G."/>
            <person name="Nguyen T.T.M."/>
            <person name="Dewar K."/>
            <person name="Conant G."/>
            <person name="Drula E."/>
            <person name="Henrissat B."/>
            <person name="Hansel C."/>
            <person name="Singer S."/>
            <person name="Hutchinson M.I."/>
            <person name="de Vries R.P."/>
            <person name="Natvig D.O."/>
            <person name="Powell A.J."/>
            <person name="Tsang A."/>
            <person name="Grigoriev I.V."/>
        </authorList>
    </citation>
    <scope>NUCLEOTIDE SEQUENCE [LARGE SCALE GENOMIC DNA]</scope>
    <source>
        <strain evidence="2 3">CBS 494.80</strain>
    </source>
</reference>
<dbReference type="PANTHER" id="PTHR47843:SF2">
    <property type="entry name" value="BTB DOMAIN-CONTAINING PROTEIN"/>
    <property type="match status" value="1"/>
</dbReference>
<dbReference type="CDD" id="cd18186">
    <property type="entry name" value="BTB_POZ_ZBTB_KLHL-like"/>
    <property type="match status" value="1"/>
</dbReference>
<dbReference type="PANTHER" id="PTHR47843">
    <property type="entry name" value="BTB DOMAIN-CONTAINING PROTEIN-RELATED"/>
    <property type="match status" value="1"/>
</dbReference>
<comment type="caution">
    <text evidence="2">The sequence shown here is derived from an EMBL/GenBank/DDBJ whole genome shotgun (WGS) entry which is preliminary data.</text>
</comment>
<protein>
    <recommendedName>
        <fullName evidence="1">BTB domain-containing protein</fullName>
    </recommendedName>
</protein>
<dbReference type="EMBL" id="JAZHXI010000002">
    <property type="protein sequence ID" value="KAL2074397.1"/>
    <property type="molecule type" value="Genomic_DNA"/>
</dbReference>
<dbReference type="Gene3D" id="3.30.710.10">
    <property type="entry name" value="Potassium Channel Kv1.1, Chain A"/>
    <property type="match status" value="1"/>
</dbReference>
<dbReference type="Proteomes" id="UP001595075">
    <property type="component" value="Unassembled WGS sequence"/>
</dbReference>
<feature type="domain" description="BTB" evidence="1">
    <location>
        <begin position="52"/>
        <end position="121"/>
    </location>
</feature>
<sequence>MQKTATESTNEREERTRLLRWNDGRAILDSMIESLNQFCSKRRQSSITTCGEVVQILVGPTEAKLSCHKALLGFTSEFFDAALCGDFRESKTNIVRLPEETPEAVAGFLTWACSGHIESPTCPEELWALGERLRSPKFMDEVMHLIFAVYGRYERWLSARGAEVACDQTMPESKLRKYVFRNVSLHGPLCKAAIKDEFSFKKEGIFERGWLTSIKGGGELVSHMALGRGARKPRAEAENGIQLCFGPDMQDKYLVGVVSVKVEDFIQGKLGAR</sequence>
<dbReference type="InterPro" id="IPR000210">
    <property type="entry name" value="BTB/POZ_dom"/>
</dbReference>
<organism evidence="2 3">
    <name type="scientific">Oculimacula yallundae</name>
    <dbReference type="NCBI Taxonomy" id="86028"/>
    <lineage>
        <taxon>Eukaryota</taxon>
        <taxon>Fungi</taxon>
        <taxon>Dikarya</taxon>
        <taxon>Ascomycota</taxon>
        <taxon>Pezizomycotina</taxon>
        <taxon>Leotiomycetes</taxon>
        <taxon>Helotiales</taxon>
        <taxon>Ploettnerulaceae</taxon>
        <taxon>Oculimacula</taxon>
    </lineage>
</organism>
<proteinExistence type="predicted"/>
<dbReference type="PROSITE" id="PS50097">
    <property type="entry name" value="BTB"/>
    <property type="match status" value="1"/>
</dbReference>